<feature type="region of interest" description="Disordered" evidence="1">
    <location>
        <begin position="55"/>
        <end position="117"/>
    </location>
</feature>
<evidence type="ECO:0000313" key="2">
    <source>
        <dbReference type="EMBL" id="MDE8646259.1"/>
    </source>
</evidence>
<evidence type="ECO:0000313" key="3">
    <source>
        <dbReference type="Proteomes" id="UP001217325"/>
    </source>
</evidence>
<evidence type="ECO:0000256" key="1">
    <source>
        <dbReference type="SAM" id="MobiDB-lite"/>
    </source>
</evidence>
<dbReference type="AlphaFoldDB" id="A0AAW6LHX6"/>
<reference evidence="2" key="1">
    <citation type="submission" date="2023-02" db="EMBL/GenBank/DDBJ databases">
        <title>A novel hydrolase synthesized by Rhodococcus erythropolis HQ is responsible for the detoxification of Zearalenone.</title>
        <authorList>
            <person name="Hu J."/>
            <person name="Xu J."/>
        </authorList>
    </citation>
    <scope>NUCLEOTIDE SEQUENCE</scope>
    <source>
        <strain evidence="2">HQ</strain>
    </source>
</reference>
<sequence length="224" mass="22056">MSFTVEAVTIALSVLGEGLVTVILGSTNISVNLSAAQCGLDSSPPATPLSLAAGGQLARAAGPTQTAPATPTAVPVTTTPTTATTTPEPTTPEPTTGEPTKTSAPEATTTSAAVTTSVAAITPTTTATPITSTPAPADPIGTAIHGPADSSISAFTTDTGLSCDVAPDADYTSEVAVECSDGTTGTVPGSELGPQPTVAGEYLLVPLTRDHVTEVVTLKSATRR</sequence>
<dbReference type="EMBL" id="JARDXE010000008">
    <property type="protein sequence ID" value="MDE8646259.1"/>
    <property type="molecule type" value="Genomic_DNA"/>
</dbReference>
<protein>
    <recommendedName>
        <fullName evidence="4">Mucin</fullName>
    </recommendedName>
</protein>
<name>A0AAW6LHX6_RHOSG</name>
<gene>
    <name evidence="2" type="ORF">PXH69_14960</name>
</gene>
<proteinExistence type="predicted"/>
<organism evidence="2 3">
    <name type="scientific">Rhodococcus qingshengii</name>
    <dbReference type="NCBI Taxonomy" id="334542"/>
    <lineage>
        <taxon>Bacteria</taxon>
        <taxon>Bacillati</taxon>
        <taxon>Actinomycetota</taxon>
        <taxon>Actinomycetes</taxon>
        <taxon>Mycobacteriales</taxon>
        <taxon>Nocardiaceae</taxon>
        <taxon>Rhodococcus</taxon>
        <taxon>Rhodococcus erythropolis group</taxon>
    </lineage>
</organism>
<dbReference type="RefSeq" id="WP_275231864.1">
    <property type="nucleotide sequence ID" value="NZ_JARDXE010000008.1"/>
</dbReference>
<dbReference type="Proteomes" id="UP001217325">
    <property type="component" value="Unassembled WGS sequence"/>
</dbReference>
<accession>A0AAW6LHX6</accession>
<comment type="caution">
    <text evidence="2">The sequence shown here is derived from an EMBL/GenBank/DDBJ whole genome shotgun (WGS) entry which is preliminary data.</text>
</comment>
<evidence type="ECO:0008006" key="4">
    <source>
        <dbReference type="Google" id="ProtNLM"/>
    </source>
</evidence>